<accession>A0A1X7VI27</accession>
<dbReference type="AlphaFoldDB" id="A0A1X7VI27"/>
<evidence type="ECO:0000313" key="1">
    <source>
        <dbReference type="EnsemblMetazoa" id="Aqu2.1.39469_001"/>
    </source>
</evidence>
<sequence length="107" mass="12145">MKTDEKDKIDSTTSLAATLDAANKELPGPSKRIVEKKSLQKQLHEQKEQIEKLKKQLQYHVAVPSIPTVTNNICDFKSSSQTNIYNKSCTPELNYDILINLFKSSYT</sequence>
<name>A0A1X7VI27_AMPQE</name>
<dbReference type="InParanoid" id="A0A1X7VI27"/>
<proteinExistence type="predicted"/>
<dbReference type="EnsemblMetazoa" id="Aqu2.1.39469_001">
    <property type="protein sequence ID" value="Aqu2.1.39469_001"/>
    <property type="gene ID" value="Aqu2.1.39469"/>
</dbReference>
<organism evidence="1">
    <name type="scientific">Amphimedon queenslandica</name>
    <name type="common">Sponge</name>
    <dbReference type="NCBI Taxonomy" id="400682"/>
    <lineage>
        <taxon>Eukaryota</taxon>
        <taxon>Metazoa</taxon>
        <taxon>Porifera</taxon>
        <taxon>Demospongiae</taxon>
        <taxon>Heteroscleromorpha</taxon>
        <taxon>Haplosclerida</taxon>
        <taxon>Niphatidae</taxon>
        <taxon>Amphimedon</taxon>
    </lineage>
</organism>
<protein>
    <submittedName>
        <fullName evidence="1">Uncharacterized protein</fullName>
    </submittedName>
</protein>
<reference evidence="1" key="1">
    <citation type="submission" date="2017-05" db="UniProtKB">
        <authorList>
            <consortium name="EnsemblMetazoa"/>
        </authorList>
    </citation>
    <scope>IDENTIFICATION</scope>
</reference>